<protein>
    <submittedName>
        <fullName evidence="1">Uncharacterized protein</fullName>
    </submittedName>
</protein>
<accession>A0A2P2QBA2</accession>
<reference evidence="1" key="1">
    <citation type="submission" date="2018-02" db="EMBL/GenBank/DDBJ databases">
        <title>Rhizophora mucronata_Transcriptome.</title>
        <authorList>
            <person name="Meera S.P."/>
            <person name="Sreeshan A."/>
            <person name="Augustine A."/>
        </authorList>
    </citation>
    <scope>NUCLEOTIDE SEQUENCE</scope>
    <source>
        <tissue evidence="1">Leaf</tissue>
    </source>
</reference>
<dbReference type="EMBL" id="GGEC01083749">
    <property type="protein sequence ID" value="MBX64233.1"/>
    <property type="molecule type" value="Transcribed_RNA"/>
</dbReference>
<organism evidence="1">
    <name type="scientific">Rhizophora mucronata</name>
    <name type="common">Asiatic mangrove</name>
    <dbReference type="NCBI Taxonomy" id="61149"/>
    <lineage>
        <taxon>Eukaryota</taxon>
        <taxon>Viridiplantae</taxon>
        <taxon>Streptophyta</taxon>
        <taxon>Embryophyta</taxon>
        <taxon>Tracheophyta</taxon>
        <taxon>Spermatophyta</taxon>
        <taxon>Magnoliopsida</taxon>
        <taxon>eudicotyledons</taxon>
        <taxon>Gunneridae</taxon>
        <taxon>Pentapetalae</taxon>
        <taxon>rosids</taxon>
        <taxon>fabids</taxon>
        <taxon>Malpighiales</taxon>
        <taxon>Rhizophoraceae</taxon>
        <taxon>Rhizophora</taxon>
    </lineage>
</organism>
<dbReference type="AlphaFoldDB" id="A0A2P2QBA2"/>
<sequence>MHSSNMHIWNVGTNYKPKPISENMLSQLLEGQVFLHVFKPQVDKFGIKCNDRI</sequence>
<evidence type="ECO:0000313" key="1">
    <source>
        <dbReference type="EMBL" id="MBX64233.1"/>
    </source>
</evidence>
<name>A0A2P2QBA2_RHIMU</name>
<proteinExistence type="predicted"/>